<evidence type="ECO:0008006" key="3">
    <source>
        <dbReference type="Google" id="ProtNLM"/>
    </source>
</evidence>
<name>E3BM99_9VIBR</name>
<dbReference type="OrthoDB" id="5294764at2"/>
<protein>
    <recommendedName>
        <fullName evidence="3">Redox protein</fullName>
    </recommendedName>
</protein>
<evidence type="ECO:0000313" key="1">
    <source>
        <dbReference type="EMBL" id="EFP95811.1"/>
    </source>
</evidence>
<reference evidence="1 2" key="1">
    <citation type="journal article" date="2012" name="Int. J. Syst. Evol. Microbiol.">
        <title>Vibrio caribbeanicus sp. nov., isolated from the marine sponge Scleritoderma cyanea.</title>
        <authorList>
            <person name="Hoffmann M."/>
            <person name="Monday S.R."/>
            <person name="Allard M.W."/>
            <person name="Strain E.A."/>
            <person name="Whittaker P."/>
            <person name="Naum M."/>
            <person name="McCarthy P.J."/>
            <person name="Lopez J.V."/>
            <person name="Fischer M."/>
            <person name="Brown E.W."/>
        </authorList>
    </citation>
    <scope>NUCLEOTIDE SEQUENCE [LARGE SCALE GENOMIC DNA]</scope>
    <source>
        <strain evidence="1 2">ATCC BAA-2122</strain>
    </source>
</reference>
<comment type="caution">
    <text evidence="1">The sequence shown here is derived from an EMBL/GenBank/DDBJ whole genome shotgun (WGS) entry which is preliminary data.</text>
</comment>
<dbReference type="PANTHER" id="PTHR34290">
    <property type="entry name" value="SI:CH73-390P7.2"/>
    <property type="match status" value="1"/>
</dbReference>
<evidence type="ECO:0000313" key="2">
    <source>
        <dbReference type="Proteomes" id="UP000002943"/>
    </source>
</evidence>
<dbReference type="GO" id="GO:0015035">
    <property type="term" value="F:protein-disulfide reductase activity"/>
    <property type="evidence" value="ECO:0007669"/>
    <property type="project" value="InterPro"/>
</dbReference>
<dbReference type="PANTHER" id="PTHR34290:SF2">
    <property type="entry name" value="OS04G0668800 PROTEIN"/>
    <property type="match status" value="1"/>
</dbReference>
<dbReference type="InterPro" id="IPR007263">
    <property type="entry name" value="DCC1-like"/>
</dbReference>
<organism evidence="1 2">
    <name type="scientific">Vibrio caribbeanicus ATCC BAA-2122</name>
    <dbReference type="NCBI Taxonomy" id="796620"/>
    <lineage>
        <taxon>Bacteria</taxon>
        <taxon>Pseudomonadati</taxon>
        <taxon>Pseudomonadota</taxon>
        <taxon>Gammaproteobacteria</taxon>
        <taxon>Vibrionales</taxon>
        <taxon>Vibrionaceae</taxon>
        <taxon>Vibrio</taxon>
    </lineage>
</organism>
<dbReference type="EMBL" id="AEIU01000086">
    <property type="protein sequence ID" value="EFP95811.1"/>
    <property type="molecule type" value="Genomic_DNA"/>
</dbReference>
<dbReference type="eggNOG" id="COG3011">
    <property type="taxonomic scope" value="Bacteria"/>
</dbReference>
<proteinExistence type="predicted"/>
<sequence length="128" mass="14839">MYQLTIFYDGFCPLCVKEMETLRRHDKDERIALVDIQTDAINDYPSIDVKEASRILHAIDQQGNLVLGLDATHQAWKLVGKGWLYAPLRWPGVKVIADWFYLRFANNRYLISKIFTGKSRCDNGQCSR</sequence>
<dbReference type="InterPro" id="IPR044691">
    <property type="entry name" value="DCC1_Trx"/>
</dbReference>
<accession>E3BM99</accession>
<keyword evidence="2" id="KW-1185">Reference proteome</keyword>
<dbReference type="STRING" id="796620.VIBC2010_14069"/>
<dbReference type="Proteomes" id="UP000002943">
    <property type="component" value="Unassembled WGS sequence"/>
</dbReference>
<dbReference type="AlphaFoldDB" id="E3BM99"/>
<gene>
    <name evidence="1" type="ORF">VIBC2010_14069</name>
</gene>
<dbReference type="RefSeq" id="WP_009602216.1">
    <property type="nucleotide sequence ID" value="NZ_AEIU01000086.1"/>
</dbReference>
<dbReference type="Pfam" id="PF04134">
    <property type="entry name" value="DCC1-like"/>
    <property type="match status" value="1"/>
</dbReference>